<dbReference type="InterPro" id="IPR010131">
    <property type="entry name" value="MdtP/NodT-like"/>
</dbReference>
<evidence type="ECO:0000313" key="4">
    <source>
        <dbReference type="EMBL" id="MEM4987210.1"/>
    </source>
</evidence>
<feature type="chain" id="PRO_5044965096" evidence="2">
    <location>
        <begin position="24"/>
        <end position="456"/>
    </location>
</feature>
<gene>
    <name evidence="4" type="ORF">V8G57_07385</name>
</gene>
<keyword evidence="5" id="KW-1185">Reference proteome</keyword>
<proteinExistence type="inferred from homology"/>
<comment type="similarity">
    <text evidence="1 2">Belongs to the outer membrane factor (OMF) (TC 1.B.17) family.</text>
</comment>
<dbReference type="Gene3D" id="1.20.1600.10">
    <property type="entry name" value="Outer membrane efflux proteins (OEP)"/>
    <property type="match status" value="1"/>
</dbReference>
<dbReference type="EMBL" id="JBANDC010000004">
    <property type="protein sequence ID" value="MEM4987210.1"/>
    <property type="molecule type" value="Genomic_DNA"/>
</dbReference>
<dbReference type="RefSeq" id="WP_342828829.1">
    <property type="nucleotide sequence ID" value="NZ_JBANDC010000004.1"/>
</dbReference>
<keyword evidence="2" id="KW-0812">Transmembrane</keyword>
<comment type="caution">
    <text evidence="4">The sequence shown here is derived from an EMBL/GenBank/DDBJ whole genome shotgun (WGS) entry which is preliminary data.</text>
</comment>
<evidence type="ECO:0000313" key="5">
    <source>
        <dbReference type="Proteomes" id="UP001495910"/>
    </source>
</evidence>
<sequence>MTTRTIALLLVVALAACAGPRPAPPLAADVVPPAAWRDDPALGSELAAGWWQGFGDPVLTRIVETALANNLDVAVSAARVEAARAQFRLSEAQRLPNLAGSLGGGRQRDVSPFGKPETQTAGQAELSVSYDLDLFGRLASASSAARASLLASTAAHDSVRLAVAASAASGYITLRALDARLAILRDTLAARSASLKLARRRAEAGYSSMLDLRQAEAEYSATEQLIPAAELAIRRQEDGLSLLLGDNPQGIDRGSDLAALTAPSAASGLPSALLRRRPDIAQAEQQLVAADHSLDAARAAFMPNIQLTASGGYVASTLLTSPIAIFALGGSVLAPIFDSGRLRAQADTAAARRDEAAYLYRKTALTAFKEVDESLSAIRRNADQEQAIAAQRQALARALALATSRYRAGYSPYLEQLDAQRSLLSTELSLIQVRADRLIAAVNLFQALGGGWRYQG</sequence>
<dbReference type="InterPro" id="IPR003423">
    <property type="entry name" value="OMP_efflux"/>
</dbReference>
<keyword evidence="2" id="KW-0472">Membrane</keyword>
<keyword evidence="2" id="KW-0732">Signal</keyword>
<name>A0ABU9PTA2_9BURK</name>
<protein>
    <submittedName>
        <fullName evidence="4">Efflux transporter outer membrane subunit</fullName>
    </submittedName>
</protein>
<dbReference type="PANTHER" id="PTHR30203:SF33">
    <property type="entry name" value="BLR4455 PROTEIN"/>
    <property type="match status" value="1"/>
</dbReference>
<dbReference type="Pfam" id="PF02321">
    <property type="entry name" value="OEP"/>
    <property type="match status" value="2"/>
</dbReference>
<reference evidence="4 5" key="1">
    <citation type="submission" date="2024-02" db="EMBL/GenBank/DDBJ databases">
        <title>Draft genome sequence of Collimonas sp. strain H4R21, an effective mineral-weathering bacterial strain isolated from the beech rhizosphere.</title>
        <authorList>
            <person name="Morin E."/>
            <person name="Uroz S."/>
            <person name="Leveau J.H.J."/>
            <person name="Kumar R."/>
            <person name="Rey M.W."/>
            <person name="Pham J."/>
        </authorList>
    </citation>
    <scope>NUCLEOTIDE SEQUENCE [LARGE SCALE GENOMIC DNA]</scope>
    <source>
        <strain evidence="4 5">H4R21</strain>
    </source>
</reference>
<dbReference type="Proteomes" id="UP001495910">
    <property type="component" value="Unassembled WGS sequence"/>
</dbReference>
<dbReference type="PANTHER" id="PTHR30203">
    <property type="entry name" value="OUTER MEMBRANE CATION EFFLUX PROTEIN"/>
    <property type="match status" value="1"/>
</dbReference>
<organism evidence="4 5">
    <name type="scientific">Collimonas rhizosphaerae</name>
    <dbReference type="NCBI Taxonomy" id="3126357"/>
    <lineage>
        <taxon>Bacteria</taxon>
        <taxon>Pseudomonadati</taxon>
        <taxon>Pseudomonadota</taxon>
        <taxon>Betaproteobacteria</taxon>
        <taxon>Burkholderiales</taxon>
        <taxon>Oxalobacteraceae</taxon>
        <taxon>Collimonas</taxon>
    </lineage>
</organism>
<feature type="region of interest" description="Disordered" evidence="3">
    <location>
        <begin position="99"/>
        <end position="121"/>
    </location>
</feature>
<feature type="signal peptide" evidence="2">
    <location>
        <begin position="1"/>
        <end position="23"/>
    </location>
</feature>
<evidence type="ECO:0000256" key="3">
    <source>
        <dbReference type="SAM" id="MobiDB-lite"/>
    </source>
</evidence>
<evidence type="ECO:0000256" key="1">
    <source>
        <dbReference type="ARBA" id="ARBA00007613"/>
    </source>
</evidence>
<keyword evidence="2" id="KW-0564">Palmitate</keyword>
<dbReference type="Gene3D" id="2.20.200.10">
    <property type="entry name" value="Outer membrane efflux proteins (OEP)"/>
    <property type="match status" value="1"/>
</dbReference>
<keyword evidence="2" id="KW-0449">Lipoprotein</keyword>
<dbReference type="NCBIfam" id="TIGR01845">
    <property type="entry name" value="outer_NodT"/>
    <property type="match status" value="1"/>
</dbReference>
<comment type="subcellular location">
    <subcellularLocation>
        <location evidence="2">Cell membrane</location>
        <topology evidence="2">Lipid-anchor</topology>
    </subcellularLocation>
</comment>
<dbReference type="SUPFAM" id="SSF56954">
    <property type="entry name" value="Outer membrane efflux proteins (OEP)"/>
    <property type="match status" value="1"/>
</dbReference>
<keyword evidence="2" id="KW-1134">Transmembrane beta strand</keyword>
<evidence type="ECO:0000256" key="2">
    <source>
        <dbReference type="RuleBase" id="RU362097"/>
    </source>
</evidence>
<accession>A0ABU9PTA2</accession>
<dbReference type="PROSITE" id="PS51257">
    <property type="entry name" value="PROKAR_LIPOPROTEIN"/>
    <property type="match status" value="1"/>
</dbReference>